<sequence length="241" mass="26976">MRKSGVTRPGIEPGSPCGRISPNNGRKISIEKFISSVTLPDMTSALPITTALIIKCRSYQGLETWETAIKGYGFKVTLRRVADGKTARQSSVLRVEELRQVNIEEESALELTCLKATNSQNNYRAKMIPKLLEVNPERITWLQWNLVPRESVMRECAKRSRLPYPRDTSVYPRQTATKVYEEQGGRGARVAEWLASSPPTKANRVRSPDFRKWESCRTMPLVGGFSRGSPVSPPSHSDAAL</sequence>
<gene>
    <name evidence="2" type="ORF">PR048_015453</name>
</gene>
<dbReference type="Proteomes" id="UP001159363">
    <property type="component" value="Chromosome 4"/>
</dbReference>
<evidence type="ECO:0000256" key="1">
    <source>
        <dbReference type="SAM" id="MobiDB-lite"/>
    </source>
</evidence>
<name>A0ABQ9HH32_9NEOP</name>
<proteinExistence type="predicted"/>
<evidence type="ECO:0000313" key="3">
    <source>
        <dbReference type="Proteomes" id="UP001159363"/>
    </source>
</evidence>
<reference evidence="2 3" key="1">
    <citation type="submission" date="2023-02" db="EMBL/GenBank/DDBJ databases">
        <title>LHISI_Scaffold_Assembly.</title>
        <authorList>
            <person name="Stuart O.P."/>
            <person name="Cleave R."/>
            <person name="Magrath M.J.L."/>
            <person name="Mikheyev A.S."/>
        </authorList>
    </citation>
    <scope>NUCLEOTIDE SEQUENCE [LARGE SCALE GENOMIC DNA]</scope>
    <source>
        <strain evidence="2">Daus_M_001</strain>
        <tissue evidence="2">Leg muscle</tissue>
    </source>
</reference>
<dbReference type="EMBL" id="JARBHB010000005">
    <property type="protein sequence ID" value="KAJ8883609.1"/>
    <property type="molecule type" value="Genomic_DNA"/>
</dbReference>
<comment type="caution">
    <text evidence="2">The sequence shown here is derived from an EMBL/GenBank/DDBJ whole genome shotgun (WGS) entry which is preliminary data.</text>
</comment>
<accession>A0ABQ9HH32</accession>
<protein>
    <submittedName>
        <fullName evidence="2">Uncharacterized protein</fullName>
    </submittedName>
</protein>
<feature type="region of interest" description="Disordered" evidence="1">
    <location>
        <begin position="1"/>
        <end position="22"/>
    </location>
</feature>
<keyword evidence="3" id="KW-1185">Reference proteome</keyword>
<evidence type="ECO:0000313" key="2">
    <source>
        <dbReference type="EMBL" id="KAJ8883609.1"/>
    </source>
</evidence>
<organism evidence="2 3">
    <name type="scientific">Dryococelus australis</name>
    <dbReference type="NCBI Taxonomy" id="614101"/>
    <lineage>
        <taxon>Eukaryota</taxon>
        <taxon>Metazoa</taxon>
        <taxon>Ecdysozoa</taxon>
        <taxon>Arthropoda</taxon>
        <taxon>Hexapoda</taxon>
        <taxon>Insecta</taxon>
        <taxon>Pterygota</taxon>
        <taxon>Neoptera</taxon>
        <taxon>Polyneoptera</taxon>
        <taxon>Phasmatodea</taxon>
        <taxon>Verophasmatodea</taxon>
        <taxon>Anareolatae</taxon>
        <taxon>Phasmatidae</taxon>
        <taxon>Eurycanthinae</taxon>
        <taxon>Dryococelus</taxon>
    </lineage>
</organism>